<evidence type="ECO:0008006" key="3">
    <source>
        <dbReference type="Google" id="ProtNLM"/>
    </source>
</evidence>
<dbReference type="EMBL" id="CP090145">
    <property type="protein sequence ID" value="UOX35295.1"/>
    <property type="molecule type" value="Genomic_DNA"/>
</dbReference>
<dbReference type="Proteomes" id="UP000830454">
    <property type="component" value="Chromosome"/>
</dbReference>
<protein>
    <recommendedName>
        <fullName evidence="3">VapC45 PIN like domain-containing protein</fullName>
    </recommendedName>
</protein>
<reference evidence="1" key="2">
    <citation type="submission" date="2022-04" db="EMBL/GenBank/DDBJ databases">
        <title>Complete Genome Sequence of Flavobacterium sediminilitoris YSM-43, Isolated from a Tidal Sediment.</title>
        <authorList>
            <person name="Lee P.A."/>
        </authorList>
    </citation>
    <scope>NUCLEOTIDE SEQUENCE</scope>
    <source>
        <strain evidence="1">YSM-43</strain>
    </source>
</reference>
<name>A0ABY4HR04_9FLAO</name>
<sequence length="137" mass="16181">MSWNPKFFIIYPRKIIAEIEKCSTEYLCAGNLSDKLKEVLNVKSIGSELKIIWNNNHKWQLIKDYDLEIIDLEDYVKSDCSILTFKTEFLMKKSVKALRKLGVKSEMICTDNYRDVIIQQAFYKRNGVFFHSNEAER</sequence>
<gene>
    <name evidence="1" type="ORF">LXD69_07190</name>
</gene>
<dbReference type="RefSeq" id="WP_246918486.1">
    <property type="nucleotide sequence ID" value="NZ_CP090145.1"/>
</dbReference>
<reference evidence="1" key="1">
    <citation type="submission" date="2021-12" db="EMBL/GenBank/DDBJ databases">
        <authorList>
            <person name="Cha I.-T."/>
            <person name="Lee K.-E."/>
            <person name="Park S.-J."/>
        </authorList>
    </citation>
    <scope>NUCLEOTIDE SEQUENCE</scope>
    <source>
        <strain evidence="1">YSM-43</strain>
    </source>
</reference>
<evidence type="ECO:0000313" key="2">
    <source>
        <dbReference type="Proteomes" id="UP000830454"/>
    </source>
</evidence>
<keyword evidence="2" id="KW-1185">Reference proteome</keyword>
<proteinExistence type="predicted"/>
<accession>A0ABY4HR04</accession>
<evidence type="ECO:0000313" key="1">
    <source>
        <dbReference type="EMBL" id="UOX35295.1"/>
    </source>
</evidence>
<organism evidence="1 2">
    <name type="scientific">Flavobacterium sediminilitoris</name>
    <dbReference type="NCBI Taxonomy" id="2024526"/>
    <lineage>
        <taxon>Bacteria</taxon>
        <taxon>Pseudomonadati</taxon>
        <taxon>Bacteroidota</taxon>
        <taxon>Flavobacteriia</taxon>
        <taxon>Flavobacteriales</taxon>
        <taxon>Flavobacteriaceae</taxon>
        <taxon>Flavobacterium</taxon>
    </lineage>
</organism>